<dbReference type="PATRIC" id="fig|1229831.3.peg.682"/>
<reference evidence="9 10" key="1">
    <citation type="journal article" date="2014" name="Syst. Appl. Microbiol.">
        <title>Evidence for the existence of two new members of the family Chlamydiaceae and proposal of Chlamydia avium sp. nov. and Chlamydia gallinacea sp. nov.</title>
        <authorList>
            <person name="Sachse K."/>
            <person name="Laroucau K."/>
            <person name="Riege K."/>
            <person name="Wehner S."/>
            <person name="Dilcher M."/>
            <person name="Creasy H.H."/>
            <person name="Weidmann M."/>
            <person name="Myers G."/>
            <person name="Vorimore F."/>
            <person name="Vicari N."/>
            <person name="Magnino S."/>
            <person name="Liebler-Tenorio E."/>
            <person name="Ruettger A."/>
            <person name="Bavoil P.M."/>
            <person name="Hufert F.T."/>
            <person name="Rossello-Mora R."/>
            <person name="Marz M."/>
        </authorList>
    </citation>
    <scope>NUCLEOTIDE SEQUENCE [LARGE SCALE GENOMIC DNA]</scope>
    <source>
        <strain evidence="9 10">10DC88</strain>
    </source>
</reference>
<proteinExistence type="inferred from homology"/>
<dbReference type="GO" id="GO:0004619">
    <property type="term" value="F:phosphoglycerate mutase activity"/>
    <property type="evidence" value="ECO:0007669"/>
    <property type="project" value="UniProtKB-UniRule"/>
</dbReference>
<feature type="binding site" evidence="5 7">
    <location>
        <begin position="195"/>
        <end position="196"/>
    </location>
    <ligand>
        <name>substrate</name>
    </ligand>
</feature>
<comment type="catalytic activity">
    <reaction evidence="5">
        <text>(2R)-2-phosphoglycerate = (2R)-3-phosphoglycerate</text>
        <dbReference type="Rhea" id="RHEA:15901"/>
        <dbReference type="ChEBI" id="CHEBI:58272"/>
        <dbReference type="ChEBI" id="CHEBI:58289"/>
        <dbReference type="EC" id="5.4.2.11"/>
    </reaction>
</comment>
<evidence type="ECO:0000256" key="8">
    <source>
        <dbReference type="PIRSR" id="PIRSR613078-3"/>
    </source>
</evidence>
<dbReference type="AlphaFoldDB" id="W8JG58"/>
<evidence type="ECO:0000256" key="5">
    <source>
        <dbReference type="HAMAP-Rule" id="MF_01039"/>
    </source>
</evidence>
<dbReference type="UniPathway" id="UPA00109">
    <property type="reaction ID" value="UER00186"/>
</dbReference>
<dbReference type="SMART" id="SM00855">
    <property type="entry name" value="PGAM"/>
    <property type="match status" value="1"/>
</dbReference>
<dbReference type="KEGG" id="cav:M832_06830"/>
<evidence type="ECO:0000256" key="4">
    <source>
        <dbReference type="ARBA" id="ARBA00023235"/>
    </source>
</evidence>
<dbReference type="InterPro" id="IPR005952">
    <property type="entry name" value="Phosphogly_mut1"/>
</dbReference>
<protein>
    <recommendedName>
        <fullName evidence="5">2,3-bisphosphoglycerate-dependent phosphoglycerate mutase</fullName>
        <shortName evidence="5">BPG-dependent PGAM</shortName>
        <shortName evidence="5">PGAM</shortName>
        <shortName evidence="5">Phosphoglyceromutase</shortName>
        <shortName evidence="5">dPGM</shortName>
        <ecNumber evidence="5">5.4.2.11</ecNumber>
    </recommendedName>
</protein>
<evidence type="ECO:0000313" key="10">
    <source>
        <dbReference type="Proteomes" id="UP000019433"/>
    </source>
</evidence>
<keyword evidence="3 5" id="KW-0324">Glycolysis</keyword>
<organism evidence="9 10">
    <name type="scientific">Chlamydia avium 10DC88</name>
    <dbReference type="NCBI Taxonomy" id="1229831"/>
    <lineage>
        <taxon>Bacteria</taxon>
        <taxon>Pseudomonadati</taxon>
        <taxon>Chlamydiota</taxon>
        <taxon>Chlamydiia</taxon>
        <taxon>Chlamydiales</taxon>
        <taxon>Chlamydiaceae</taxon>
        <taxon>Chlamydia/Chlamydophila group</taxon>
        <taxon>Chlamydia</taxon>
    </lineage>
</organism>
<dbReference type="STRING" id="1229831.M832_06830"/>
<feature type="binding site" evidence="5 7">
    <location>
        <begin position="151"/>
        <end position="152"/>
    </location>
    <ligand>
        <name>substrate</name>
    </ligand>
</feature>
<comment type="function">
    <text evidence="5">Catalyzes the interconversion of 2-phosphoglycerate and 3-phosphoglycerate.</text>
</comment>
<feature type="binding site" evidence="5 7">
    <location>
        <position position="135"/>
    </location>
    <ligand>
        <name>substrate</name>
    </ligand>
</feature>
<evidence type="ECO:0000256" key="1">
    <source>
        <dbReference type="ARBA" id="ARBA00006717"/>
    </source>
</evidence>
<feature type="active site" description="Proton donor/acceptor" evidence="5 6">
    <location>
        <position position="124"/>
    </location>
</feature>
<evidence type="ECO:0000313" key="9">
    <source>
        <dbReference type="EMBL" id="AHK63536.1"/>
    </source>
</evidence>
<gene>
    <name evidence="5 9" type="primary">gpmA</name>
    <name evidence="9" type="ORF">M832_06830</name>
</gene>
<dbReference type="InterPro" id="IPR013078">
    <property type="entry name" value="His_Pase_superF_clade-1"/>
</dbReference>
<dbReference type="GO" id="GO:0006094">
    <property type="term" value="P:gluconeogenesis"/>
    <property type="evidence" value="ECO:0007669"/>
    <property type="project" value="UniProtKB-UniRule"/>
</dbReference>
<evidence type="ECO:0000256" key="6">
    <source>
        <dbReference type="PIRSR" id="PIRSR613078-1"/>
    </source>
</evidence>
<dbReference type="Pfam" id="PF00300">
    <property type="entry name" value="His_Phos_1"/>
    <property type="match status" value="2"/>
</dbReference>
<dbReference type="InterPro" id="IPR029033">
    <property type="entry name" value="His_PPase_superfam"/>
</dbReference>
<feature type="binding site" evidence="5 7">
    <location>
        <begin position="124"/>
        <end position="127"/>
    </location>
    <ligand>
        <name>substrate</name>
    </ligand>
</feature>
<dbReference type="HAMAP" id="MF_01039">
    <property type="entry name" value="PGAM_GpmA"/>
    <property type="match status" value="1"/>
</dbReference>
<dbReference type="GO" id="GO:0006096">
    <property type="term" value="P:glycolytic process"/>
    <property type="evidence" value="ECO:0007669"/>
    <property type="project" value="UniProtKB-UniRule"/>
</dbReference>
<feature type="binding site" evidence="5 7">
    <location>
        <position position="72"/>
    </location>
    <ligand>
        <name>substrate</name>
    </ligand>
</feature>
<dbReference type="eggNOG" id="COG0588">
    <property type="taxonomic scope" value="Bacteria"/>
</dbReference>
<dbReference type="HOGENOM" id="CLU_033323_1_4_0"/>
<feature type="binding site" evidence="5 7">
    <location>
        <begin position="22"/>
        <end position="29"/>
    </location>
    <ligand>
        <name>substrate</name>
    </ligand>
</feature>
<feature type="binding site" evidence="5 7">
    <location>
        <begin position="35"/>
        <end position="36"/>
    </location>
    <ligand>
        <name>substrate</name>
    </ligand>
</feature>
<keyword evidence="4 5" id="KW-0413">Isomerase</keyword>
<sequence length="241" mass="27909">MSLCLYLVSLYRKAMSFLILLRHGKSVWNEKNLFTGWVDIPLSQQGIDEAIQAGKIIQDYPIDYIFTSSLIRSLMTALLAMTHHRSKKIPYIIHKDEQHDLMSKIYSDEEKNMIPLYCSSALNERMYGELQGKNKEETVKQFGEEQVRLWRRSYKVAPPNGESLYNTGERTIPYFQKNIFPLLKSGKHVFVSAHGNSLRSLIMAIEKLSEEEVLSLEIPTGKPLIYSWTNHSFERHHELSG</sequence>
<keyword evidence="2 5" id="KW-0312">Gluconeogenesis</keyword>
<feature type="site" description="Transition state stabilizer" evidence="5 8">
    <location>
        <position position="194"/>
    </location>
</feature>
<evidence type="ECO:0000256" key="3">
    <source>
        <dbReference type="ARBA" id="ARBA00023152"/>
    </source>
</evidence>
<comment type="pathway">
    <text evidence="5">Carbohydrate degradation; glycolysis; pyruvate from D-glyceraldehyde 3-phosphate: step 3/5.</text>
</comment>
<evidence type="ECO:0000256" key="2">
    <source>
        <dbReference type="ARBA" id="ARBA00022432"/>
    </source>
</evidence>
<dbReference type="PANTHER" id="PTHR11931">
    <property type="entry name" value="PHOSPHOGLYCERATE MUTASE"/>
    <property type="match status" value="1"/>
</dbReference>
<name>W8JG58_9CHLA</name>
<dbReference type="Gene3D" id="3.40.50.1240">
    <property type="entry name" value="Phosphoglycerate mutase-like"/>
    <property type="match status" value="1"/>
</dbReference>
<dbReference type="EC" id="5.4.2.11" evidence="5"/>
<evidence type="ECO:0000256" key="7">
    <source>
        <dbReference type="PIRSR" id="PIRSR613078-2"/>
    </source>
</evidence>
<dbReference type="EMBL" id="CP006571">
    <property type="protein sequence ID" value="AHK63536.1"/>
    <property type="molecule type" value="Genomic_DNA"/>
</dbReference>
<dbReference type="Proteomes" id="UP000019433">
    <property type="component" value="Chromosome"/>
</dbReference>
<dbReference type="NCBIfam" id="NF002217">
    <property type="entry name" value="PRK01112.1"/>
    <property type="match status" value="1"/>
</dbReference>
<dbReference type="SUPFAM" id="SSF53254">
    <property type="entry name" value="Phosphoglycerate mutase-like"/>
    <property type="match status" value="1"/>
</dbReference>
<accession>W8JG58</accession>
<comment type="similarity">
    <text evidence="1 5">Belongs to the phosphoglycerate mutase family. BPG-dependent PGAM subfamily.</text>
</comment>
<dbReference type="CDD" id="cd07067">
    <property type="entry name" value="HP_PGM_like"/>
    <property type="match status" value="1"/>
</dbReference>
<feature type="active site" description="Tele-phosphohistidine intermediate" evidence="5 6">
    <location>
        <position position="23"/>
    </location>
</feature>